<evidence type="ECO:0000256" key="5">
    <source>
        <dbReference type="ARBA" id="ARBA00022527"/>
    </source>
</evidence>
<dbReference type="InterPro" id="IPR008271">
    <property type="entry name" value="Ser/Thr_kinase_AS"/>
</dbReference>
<dbReference type="PROSITE" id="PS00107">
    <property type="entry name" value="PROTEIN_KINASE_ATP"/>
    <property type="match status" value="1"/>
</dbReference>
<feature type="compositionally biased region" description="Basic and acidic residues" evidence="18">
    <location>
        <begin position="47"/>
        <end position="59"/>
    </location>
</feature>
<evidence type="ECO:0000256" key="13">
    <source>
        <dbReference type="ARBA" id="ARBA00023136"/>
    </source>
</evidence>
<dbReference type="SUPFAM" id="SSF56112">
    <property type="entry name" value="Protein kinase-like (PK-like)"/>
    <property type="match status" value="1"/>
</dbReference>
<keyword evidence="8 20" id="KW-0732">Signal</keyword>
<dbReference type="STRING" id="4565.A0A3B6CHM1"/>
<evidence type="ECO:0000256" key="19">
    <source>
        <dbReference type="SAM" id="Phobius"/>
    </source>
</evidence>
<comment type="subcellular location">
    <subcellularLocation>
        <location evidence="1">Cell membrane</location>
        <topology evidence="1">Single-pass type I membrane protein</topology>
    </subcellularLocation>
</comment>
<dbReference type="InterPro" id="IPR000719">
    <property type="entry name" value="Prot_kinase_dom"/>
</dbReference>
<keyword evidence="7 19" id="KW-0812">Transmembrane</keyword>
<organism evidence="22">
    <name type="scientific">Triticum aestivum</name>
    <name type="common">Wheat</name>
    <dbReference type="NCBI Taxonomy" id="4565"/>
    <lineage>
        <taxon>Eukaryota</taxon>
        <taxon>Viridiplantae</taxon>
        <taxon>Streptophyta</taxon>
        <taxon>Embryophyta</taxon>
        <taxon>Tracheophyta</taxon>
        <taxon>Spermatophyta</taxon>
        <taxon>Magnoliopsida</taxon>
        <taxon>Liliopsida</taxon>
        <taxon>Poales</taxon>
        <taxon>Poaceae</taxon>
        <taxon>BOP clade</taxon>
        <taxon>Pooideae</taxon>
        <taxon>Triticodae</taxon>
        <taxon>Triticeae</taxon>
        <taxon>Triticinae</taxon>
        <taxon>Triticum</taxon>
    </lineage>
</organism>
<feature type="binding site" evidence="16">
    <location>
        <position position="221"/>
    </location>
    <ligand>
        <name>ATP</name>
        <dbReference type="ChEBI" id="CHEBI:30616"/>
    </ligand>
</feature>
<dbReference type="OrthoDB" id="4062651at2759"/>
<dbReference type="GO" id="GO:0002229">
    <property type="term" value="P:defense response to oomycetes"/>
    <property type="evidence" value="ECO:0007669"/>
    <property type="project" value="UniProtKB-ARBA"/>
</dbReference>
<feature type="compositionally biased region" description="Polar residues" evidence="18">
    <location>
        <begin position="60"/>
        <end position="72"/>
    </location>
</feature>
<dbReference type="InterPro" id="IPR050528">
    <property type="entry name" value="L-type_Lectin-RKs"/>
</dbReference>
<keyword evidence="6" id="KW-0808">Transferase</keyword>
<dbReference type="InterPro" id="IPR001245">
    <property type="entry name" value="Ser-Thr/Tyr_kinase_cat_dom"/>
</dbReference>
<evidence type="ECO:0000256" key="17">
    <source>
        <dbReference type="RuleBase" id="RU000304"/>
    </source>
</evidence>
<dbReference type="RefSeq" id="XP_044321213.1">
    <property type="nucleotide sequence ID" value="XM_044465278.1"/>
</dbReference>
<dbReference type="GeneID" id="123042931"/>
<evidence type="ECO:0000256" key="2">
    <source>
        <dbReference type="ARBA" id="ARBA00008536"/>
    </source>
</evidence>
<evidence type="ECO:0000256" key="18">
    <source>
        <dbReference type="SAM" id="MobiDB-lite"/>
    </source>
</evidence>
<dbReference type="Gene3D" id="3.30.200.20">
    <property type="entry name" value="Phosphorylase Kinase, domain 1"/>
    <property type="match status" value="1"/>
</dbReference>
<feature type="compositionally biased region" description="Polar residues" evidence="18">
    <location>
        <begin position="37"/>
        <end position="46"/>
    </location>
</feature>
<evidence type="ECO:0000256" key="10">
    <source>
        <dbReference type="ARBA" id="ARBA00022777"/>
    </source>
</evidence>
<evidence type="ECO:0000256" key="6">
    <source>
        <dbReference type="ARBA" id="ARBA00022679"/>
    </source>
</evidence>
<keyword evidence="9 16" id="KW-0547">Nucleotide-binding</keyword>
<feature type="compositionally biased region" description="Low complexity" evidence="18">
    <location>
        <begin position="105"/>
        <end position="116"/>
    </location>
</feature>
<proteinExistence type="inferred from homology"/>
<dbReference type="AlphaFoldDB" id="A0A3B6CHM1"/>
<evidence type="ECO:0000256" key="8">
    <source>
        <dbReference type="ARBA" id="ARBA00022729"/>
    </source>
</evidence>
<dbReference type="Gramene" id="TraesLDM2B03G01082010.1">
    <property type="protein sequence ID" value="TraesLDM2B03G01082010.1"/>
    <property type="gene ID" value="TraesLDM2B03G01082010"/>
</dbReference>
<dbReference type="SMART" id="SM00220">
    <property type="entry name" value="S_TKc"/>
    <property type="match status" value="1"/>
</dbReference>
<reference evidence="22" key="2">
    <citation type="submission" date="2018-10" db="UniProtKB">
        <authorList>
            <consortium name="EnsemblPlants"/>
        </authorList>
    </citation>
    <scope>IDENTIFICATION</scope>
</reference>
<evidence type="ECO:0000256" key="15">
    <source>
        <dbReference type="ARBA" id="ARBA00023180"/>
    </source>
</evidence>
<keyword evidence="12 19" id="KW-1133">Transmembrane helix</keyword>
<dbReference type="FunFam" id="1.10.510.10:FF:000240">
    <property type="entry name" value="Lectin-domain containing receptor kinase A4.3"/>
    <property type="match status" value="1"/>
</dbReference>
<dbReference type="SMR" id="A0A3B6CHM1"/>
<evidence type="ECO:0000256" key="14">
    <source>
        <dbReference type="ARBA" id="ARBA00023170"/>
    </source>
</evidence>
<dbReference type="Pfam" id="PF07714">
    <property type="entry name" value="PK_Tyr_Ser-Thr"/>
    <property type="match status" value="1"/>
</dbReference>
<accession>A0A3B6CHM1</accession>
<name>A0A3B6CHM1_WHEAT</name>
<dbReference type="EnsemblPlants" id="TraesCS2B02G628200.1">
    <property type="protein sequence ID" value="TraesCS2B02G628200.1"/>
    <property type="gene ID" value="TraesCS2B02G628200"/>
</dbReference>
<evidence type="ECO:0000256" key="11">
    <source>
        <dbReference type="ARBA" id="ARBA00022840"/>
    </source>
</evidence>
<keyword evidence="14" id="KW-0675">Receptor</keyword>
<dbReference type="PROSITE" id="PS50011">
    <property type="entry name" value="PROTEIN_KINASE_DOM"/>
    <property type="match status" value="1"/>
</dbReference>
<evidence type="ECO:0000256" key="9">
    <source>
        <dbReference type="ARBA" id="ARBA00022741"/>
    </source>
</evidence>
<protein>
    <recommendedName>
        <fullName evidence="21">Protein kinase domain-containing protein</fullName>
    </recommendedName>
</protein>
<keyword evidence="11 16" id="KW-0067">ATP-binding</keyword>
<dbReference type="Proteomes" id="UP000019116">
    <property type="component" value="Chromosome 2B"/>
</dbReference>
<feature type="transmembrane region" description="Helical" evidence="19">
    <location>
        <begin position="134"/>
        <end position="157"/>
    </location>
</feature>
<dbReference type="PROSITE" id="PS00108">
    <property type="entry name" value="PROTEIN_KINASE_ST"/>
    <property type="match status" value="1"/>
</dbReference>
<dbReference type="Gramene" id="TraesCS2B03G1544600.1">
    <property type="protein sequence ID" value="TraesCS2B03G1544600.1.CDS"/>
    <property type="gene ID" value="TraesCS2B03G1544600"/>
</dbReference>
<gene>
    <name evidence="22" type="primary">LOC123042931</name>
</gene>
<comment type="similarity">
    <text evidence="3">In the C-terminal section; belongs to the protein kinase superfamily. Ser/Thr protein kinase family.</text>
</comment>
<dbReference type="Gramene" id="TraesNOR2B03G01096820.1">
    <property type="protein sequence ID" value="TraesNOR2B03G01096820.1"/>
    <property type="gene ID" value="TraesNOR2B03G01096820"/>
</dbReference>
<feature type="region of interest" description="Disordered" evidence="18">
    <location>
        <begin position="25"/>
        <end position="129"/>
    </location>
</feature>
<keyword evidence="4" id="KW-1003">Cell membrane</keyword>
<evidence type="ECO:0000256" key="16">
    <source>
        <dbReference type="PROSITE-ProRule" id="PRU10141"/>
    </source>
</evidence>
<dbReference type="PANTHER" id="PTHR27007">
    <property type="match status" value="1"/>
</dbReference>
<evidence type="ECO:0000256" key="4">
    <source>
        <dbReference type="ARBA" id="ARBA00022475"/>
    </source>
</evidence>
<dbReference type="GO" id="GO:0004674">
    <property type="term" value="F:protein serine/threonine kinase activity"/>
    <property type="evidence" value="ECO:0007669"/>
    <property type="project" value="UniProtKB-KW"/>
</dbReference>
<keyword evidence="10" id="KW-0418">Kinase</keyword>
<evidence type="ECO:0000256" key="20">
    <source>
        <dbReference type="SAM" id="SignalP"/>
    </source>
</evidence>
<feature type="chain" id="PRO_5043172401" description="Protein kinase domain-containing protein" evidence="20">
    <location>
        <begin position="29"/>
        <end position="497"/>
    </location>
</feature>
<evidence type="ECO:0000313" key="22">
    <source>
        <dbReference type="EnsemblPlants" id="TraesCS2B02G628200.1"/>
    </source>
</evidence>
<dbReference type="Gene3D" id="1.10.510.10">
    <property type="entry name" value="Transferase(Phosphotransferase) domain 1"/>
    <property type="match status" value="1"/>
</dbReference>
<feature type="domain" description="Protein kinase" evidence="21">
    <location>
        <begin position="184"/>
        <end position="486"/>
    </location>
</feature>
<evidence type="ECO:0000256" key="1">
    <source>
        <dbReference type="ARBA" id="ARBA00004251"/>
    </source>
</evidence>
<evidence type="ECO:0000259" key="21">
    <source>
        <dbReference type="PROSITE" id="PS50011"/>
    </source>
</evidence>
<evidence type="ECO:0000256" key="3">
    <source>
        <dbReference type="ARBA" id="ARBA00010217"/>
    </source>
</evidence>
<dbReference type="InterPro" id="IPR017441">
    <property type="entry name" value="Protein_kinase_ATP_BS"/>
</dbReference>
<comment type="similarity">
    <text evidence="2">In the N-terminal section; belongs to the leguminous lectin family.</text>
</comment>
<dbReference type="GO" id="GO:0005524">
    <property type="term" value="F:ATP binding"/>
    <property type="evidence" value="ECO:0007669"/>
    <property type="project" value="UniProtKB-UniRule"/>
</dbReference>
<keyword evidence="5 17" id="KW-0723">Serine/threonine-protein kinase</keyword>
<reference evidence="22" key="1">
    <citation type="submission" date="2018-08" db="EMBL/GenBank/DDBJ databases">
        <authorList>
            <person name="Rossello M."/>
        </authorList>
    </citation>
    <scope>NUCLEOTIDE SEQUENCE [LARGE SCALE GENOMIC DNA]</scope>
    <source>
        <strain evidence="22">cv. Chinese Spring</strain>
    </source>
</reference>
<evidence type="ECO:0000313" key="23">
    <source>
        <dbReference type="Proteomes" id="UP000019116"/>
    </source>
</evidence>
<sequence length="497" mass="53491">MTTLGRPSYSSSLFLCFLVLAALHPASGGGGGGGDSPRQTQPSVDNPRQEPVDNPRQEPVDQTTTPATQVSGATAPPPHSVDQATTPATQFGGTTAPPPHSVDQATTPATPFGGATAPPPQSVDQSDGKGSPTIGVVGAVVGVIVLACLAGLTWYVLYRRNHPNTIGHVLKFSYHDLMSATNSFAQNRKLGEGAFGAVYKGTLMLKDKNGNQEEVYVAIKKNTYTASDDAKAAFHKEVEIMSPLSHRNIIRLVGWCDERNSLLLVYELVEDRNLQARLYGHGARVDSELSGARAPGSSLDLDWHRRYNILHGIASGLEYLHNNCEKAVMHRDIKPGNVMLDRDSNAKLCDFGLVTQLTHAITSRSTSNIIGTQGYMDPAYQSTGKVTRASDVYSFGVLLLEVVCGEEPILTGNPLKNSLVEKVRECYERDAILDAADQRLRGNSDEEIRGALLTGLRCVEKSRGDRPTMQIVLAELVSIAAKSTWYNRLASAVGAEV</sequence>
<dbReference type="GO" id="GO:0005886">
    <property type="term" value="C:plasma membrane"/>
    <property type="evidence" value="ECO:0000318"/>
    <property type="project" value="GO_Central"/>
</dbReference>
<feature type="signal peptide" evidence="20">
    <location>
        <begin position="1"/>
        <end position="28"/>
    </location>
</feature>
<keyword evidence="13 19" id="KW-0472">Membrane</keyword>
<keyword evidence="15" id="KW-0325">Glycoprotein</keyword>
<dbReference type="Gramene" id="TraesCS2B02G628200.1">
    <property type="protein sequence ID" value="TraesCS2B02G628200.1"/>
    <property type="gene ID" value="TraesCS2B02G628200"/>
</dbReference>
<evidence type="ECO:0000256" key="7">
    <source>
        <dbReference type="ARBA" id="ARBA00022692"/>
    </source>
</evidence>
<keyword evidence="23" id="KW-1185">Reference proteome</keyword>
<feature type="compositionally biased region" description="Polar residues" evidence="18">
    <location>
        <begin position="82"/>
        <end position="93"/>
    </location>
</feature>
<evidence type="ECO:0000256" key="12">
    <source>
        <dbReference type="ARBA" id="ARBA00022989"/>
    </source>
</evidence>
<comment type="similarity">
    <text evidence="17">Belongs to the protein kinase superfamily.</text>
</comment>
<dbReference type="InterPro" id="IPR011009">
    <property type="entry name" value="Kinase-like_dom_sf"/>
</dbReference>